<dbReference type="EMBL" id="CM041546">
    <property type="protein sequence ID" value="KAI3361095.1"/>
    <property type="molecule type" value="Genomic_DNA"/>
</dbReference>
<evidence type="ECO:0000313" key="1">
    <source>
        <dbReference type="EMBL" id="KAI3361095.1"/>
    </source>
</evidence>
<reference evidence="1" key="1">
    <citation type="submission" date="2022-04" db="EMBL/GenBank/DDBJ databases">
        <title>Jade perch genome.</title>
        <authorList>
            <person name="Chao B."/>
        </authorList>
    </citation>
    <scope>NUCLEOTIDE SEQUENCE</scope>
    <source>
        <strain evidence="1">CB-2022</strain>
    </source>
</reference>
<organism evidence="1 2">
    <name type="scientific">Scortum barcoo</name>
    <name type="common">barcoo grunter</name>
    <dbReference type="NCBI Taxonomy" id="214431"/>
    <lineage>
        <taxon>Eukaryota</taxon>
        <taxon>Metazoa</taxon>
        <taxon>Chordata</taxon>
        <taxon>Craniata</taxon>
        <taxon>Vertebrata</taxon>
        <taxon>Euteleostomi</taxon>
        <taxon>Actinopterygii</taxon>
        <taxon>Neopterygii</taxon>
        <taxon>Teleostei</taxon>
        <taxon>Neoteleostei</taxon>
        <taxon>Acanthomorphata</taxon>
        <taxon>Eupercaria</taxon>
        <taxon>Centrarchiformes</taxon>
        <taxon>Terapontoidei</taxon>
        <taxon>Terapontidae</taxon>
        <taxon>Scortum</taxon>
    </lineage>
</organism>
<gene>
    <name evidence="1" type="ORF">L3Q82_013295</name>
</gene>
<proteinExistence type="predicted"/>
<keyword evidence="2" id="KW-1185">Reference proteome</keyword>
<evidence type="ECO:0000313" key="2">
    <source>
        <dbReference type="Proteomes" id="UP000831701"/>
    </source>
</evidence>
<protein>
    <submittedName>
        <fullName evidence="1">Uncharacterized protein</fullName>
    </submittedName>
</protein>
<dbReference type="Proteomes" id="UP000831701">
    <property type="component" value="Chromosome 16"/>
</dbReference>
<name>A0ACB8W073_9TELE</name>
<accession>A0ACB8W073</accession>
<sequence>FITCLSCFLFLFLFLLLTESADQDVDGVIVCQFFLRGKCHFGHRCRMSHSDPPVDDSGAVCPDQDDNLDRGKMEKYKKKEKKAAKPKLEAKEVNKKPRMRTADDVISRILWDTSVDASEFVVGYVDRFLGVLERPFNDFNWDTNPCDCDYSTELALPRHRIQYFTYRGHRVWDRHSRTDRVFGSTGQSLAPPFGGEVEVKEINTQDQEQQQDPPKTTEEQPPTVCGQKESETEECAHTESTHLEEDEQSEMNIHTPDSTQLVSKCKGNTPQEQQESRGPCVVEEAATRLETSTDRLSLSQEDGANSQEKGEEETSEEWEESWEGKEDALSYPRALNNSQNPPASLEQREELRCGRPPKKRPTHFITFRANTPAILSGFQQLQEEITSLLPSSAPHWQSASTLHVTMCLLILPGPAEVAAAEEILRRFARFDHNPPVALTFPVKLKHFNGKVLYLSPQPQLRLQQLNSGLQEAYRKEGLLHKDSFNPRYHLTLAKVVDWEADRIFEGVGDLKVAKGINFGRLPVNTLHLCAMGVSKVDGFYETVCTVTLR</sequence>
<feature type="non-terminal residue" evidence="1">
    <location>
        <position position="1"/>
    </location>
</feature>
<comment type="caution">
    <text evidence="1">The sequence shown here is derived from an EMBL/GenBank/DDBJ whole genome shotgun (WGS) entry which is preliminary data.</text>
</comment>